<dbReference type="AlphaFoldDB" id="G0IYM1"/>
<reference evidence="2" key="1">
    <citation type="submission" date="2011-07" db="EMBL/GenBank/DDBJ databases">
        <title>The complete genome of Cyclobacterium marinum DSM 745.</title>
        <authorList>
            <person name="Lucas S."/>
            <person name="Han J."/>
            <person name="Lapidus A."/>
            <person name="Bruce D."/>
            <person name="Goodwin L."/>
            <person name="Pitluck S."/>
            <person name="Peters L."/>
            <person name="Kyrpides N."/>
            <person name="Mavromatis K."/>
            <person name="Ivanova N."/>
            <person name="Ovchinnikova G."/>
            <person name="Chertkov O."/>
            <person name="Detter J.C."/>
            <person name="Tapia R."/>
            <person name="Han C."/>
            <person name="Land M."/>
            <person name="Hauser L."/>
            <person name="Markowitz V."/>
            <person name="Cheng J.-F."/>
            <person name="Hugenholtz P."/>
            <person name="Woyke T."/>
            <person name="Wu D."/>
            <person name="Tindall B."/>
            <person name="Schuetze A."/>
            <person name="Brambilla E."/>
            <person name="Klenk H.-P."/>
            <person name="Eisen J.A."/>
        </authorList>
    </citation>
    <scope>NUCLEOTIDE SEQUENCE [LARGE SCALE GENOMIC DNA]</scope>
    <source>
        <strain evidence="2">ATCC 25205 / DSM 745 / LMG 13164 / NCIMB 1802</strain>
    </source>
</reference>
<accession>G0IYM1</accession>
<protein>
    <submittedName>
        <fullName evidence="1">Uncharacterized protein</fullName>
    </submittedName>
</protein>
<dbReference type="EMBL" id="CP002955">
    <property type="protein sequence ID" value="AEL26444.1"/>
    <property type="molecule type" value="Genomic_DNA"/>
</dbReference>
<proteinExistence type="predicted"/>
<dbReference type="HOGENOM" id="CLU_2552594_0_0_10"/>
<name>G0IYM1_CYCMS</name>
<keyword evidence="2" id="KW-1185">Reference proteome</keyword>
<gene>
    <name evidence="1" type="ordered locus">Cycma_2705</name>
</gene>
<dbReference type="Proteomes" id="UP000001635">
    <property type="component" value="Chromosome"/>
</dbReference>
<sequence length="82" mass="9649">MLHQIALYRSRIVLLIRRQTHKLTTKRLVYPYVVKFYRIFQQALLSMELFYGVGNLCTGRIIQSIDLGIEDLLNIFTSMLAE</sequence>
<evidence type="ECO:0000313" key="2">
    <source>
        <dbReference type="Proteomes" id="UP000001635"/>
    </source>
</evidence>
<evidence type="ECO:0000313" key="1">
    <source>
        <dbReference type="EMBL" id="AEL26444.1"/>
    </source>
</evidence>
<organism evidence="1 2">
    <name type="scientific">Cyclobacterium marinum (strain ATCC 25205 / DSM 745 / LMG 13164 / NCIMB 1802)</name>
    <name type="common">Flectobacillus marinus</name>
    <dbReference type="NCBI Taxonomy" id="880070"/>
    <lineage>
        <taxon>Bacteria</taxon>
        <taxon>Pseudomonadati</taxon>
        <taxon>Bacteroidota</taxon>
        <taxon>Cytophagia</taxon>
        <taxon>Cytophagales</taxon>
        <taxon>Cyclobacteriaceae</taxon>
        <taxon>Cyclobacterium</taxon>
    </lineage>
</organism>
<dbReference type="KEGG" id="cmr:Cycma_2705"/>